<accession>A0A084JMB9</accession>
<dbReference type="RefSeq" id="WP_038281049.1">
    <property type="nucleotide sequence ID" value="NZ_JPME01000013.1"/>
</dbReference>
<dbReference type="AlphaFoldDB" id="A0A084JMB9"/>
<sequence>MFNIGQVVFVIYRKKNSKGVHKWHVKEYTEKIADIQERVSTSNKKKQERKFIYYRFASNPAKKYKSDQVFDSYDSAEKQCEIRNNWNKHHPQSKGYKTARL</sequence>
<name>A0A084JMB9_9FIRM</name>
<evidence type="ECO:0000313" key="2">
    <source>
        <dbReference type="Proteomes" id="UP000028525"/>
    </source>
</evidence>
<keyword evidence="2" id="KW-1185">Reference proteome</keyword>
<comment type="caution">
    <text evidence="1">The sequence shown here is derived from an EMBL/GenBank/DDBJ whole genome shotgun (WGS) entry which is preliminary data.</text>
</comment>
<dbReference type="Proteomes" id="UP000028525">
    <property type="component" value="Unassembled WGS sequence"/>
</dbReference>
<gene>
    <name evidence="1" type="ORF">IO98_11475</name>
</gene>
<protein>
    <submittedName>
        <fullName evidence="1">Uncharacterized protein</fullName>
    </submittedName>
</protein>
<reference evidence="1 2" key="1">
    <citation type="submission" date="2014-07" db="EMBL/GenBank/DDBJ databases">
        <title>Draft genome of Clostridium celerecrescens 152B isolated from sediments associated with methane hydrate from Krishna Godavari basin.</title>
        <authorList>
            <person name="Honkalas V.S."/>
            <person name="Dabir A.P."/>
            <person name="Arora P."/>
            <person name="Dhakephalkar P.K."/>
        </authorList>
    </citation>
    <scope>NUCLEOTIDE SEQUENCE [LARGE SCALE GENOMIC DNA]</scope>
    <source>
        <strain evidence="1 2">152B</strain>
    </source>
</reference>
<evidence type="ECO:0000313" key="1">
    <source>
        <dbReference type="EMBL" id="KEZ90103.1"/>
    </source>
</evidence>
<dbReference type="STRING" id="29354.IO98_11475"/>
<proteinExistence type="predicted"/>
<dbReference type="EMBL" id="JPME01000013">
    <property type="protein sequence ID" value="KEZ90103.1"/>
    <property type="molecule type" value="Genomic_DNA"/>
</dbReference>
<organism evidence="1 2">
    <name type="scientific">Lacrimispora celerecrescens</name>
    <dbReference type="NCBI Taxonomy" id="29354"/>
    <lineage>
        <taxon>Bacteria</taxon>
        <taxon>Bacillati</taxon>
        <taxon>Bacillota</taxon>
        <taxon>Clostridia</taxon>
        <taxon>Lachnospirales</taxon>
        <taxon>Lachnospiraceae</taxon>
        <taxon>Lacrimispora</taxon>
    </lineage>
</organism>